<feature type="region of interest" description="Disordered" evidence="11">
    <location>
        <begin position="333"/>
        <end position="353"/>
    </location>
</feature>
<dbReference type="InterPro" id="IPR035892">
    <property type="entry name" value="C2_domain_sf"/>
</dbReference>
<dbReference type="GO" id="GO:0008289">
    <property type="term" value="F:lipid binding"/>
    <property type="evidence" value="ECO:0007669"/>
    <property type="project" value="UniProtKB-KW"/>
</dbReference>
<evidence type="ECO:0000256" key="7">
    <source>
        <dbReference type="ARBA" id="ARBA00022989"/>
    </source>
</evidence>
<dbReference type="SUPFAM" id="SSF49562">
    <property type="entry name" value="C2 domain (Calcium/lipid-binding domain, CaLB)"/>
    <property type="match status" value="2"/>
</dbReference>
<dbReference type="InterPro" id="IPR057349">
    <property type="entry name" value="C2_Mug190_3rd"/>
</dbReference>
<dbReference type="SMART" id="SM00239">
    <property type="entry name" value="C2"/>
    <property type="match status" value="2"/>
</dbReference>
<feature type="region of interest" description="Disordered" evidence="11">
    <location>
        <begin position="1073"/>
        <end position="1165"/>
    </location>
</feature>
<keyword evidence="10 12" id="KW-0472">Membrane</keyword>
<keyword evidence="9" id="KW-0446">Lipid-binding</keyword>
<dbReference type="Gene3D" id="2.60.40.150">
    <property type="entry name" value="C2 domain"/>
    <property type="match status" value="2"/>
</dbReference>
<evidence type="ECO:0000256" key="4">
    <source>
        <dbReference type="ARBA" id="ARBA00022692"/>
    </source>
</evidence>
<evidence type="ECO:0000256" key="9">
    <source>
        <dbReference type="ARBA" id="ARBA00023121"/>
    </source>
</evidence>
<keyword evidence="6" id="KW-0256">Endoplasmic reticulum</keyword>
<keyword evidence="5" id="KW-0677">Repeat</keyword>
<feature type="domain" description="SMP-LTD" evidence="14">
    <location>
        <begin position="259"/>
        <end position="486"/>
    </location>
</feature>
<feature type="compositionally biased region" description="Basic and acidic residues" evidence="11">
    <location>
        <begin position="711"/>
        <end position="721"/>
    </location>
</feature>
<name>A0A3A2ZAI9_9EURO</name>
<evidence type="ECO:0000313" key="16">
    <source>
        <dbReference type="Proteomes" id="UP000266188"/>
    </source>
</evidence>
<protein>
    <submittedName>
        <fullName evidence="15">C2 domain protein</fullName>
    </submittedName>
</protein>
<feature type="compositionally biased region" description="Basic and acidic residues" evidence="11">
    <location>
        <begin position="131"/>
        <end position="148"/>
    </location>
</feature>
<dbReference type="GO" id="GO:0061817">
    <property type="term" value="P:endoplasmic reticulum-plasma membrane tethering"/>
    <property type="evidence" value="ECO:0007669"/>
    <property type="project" value="InterPro"/>
</dbReference>
<dbReference type="Proteomes" id="UP000266188">
    <property type="component" value="Unassembled WGS sequence"/>
</dbReference>
<dbReference type="InterPro" id="IPR037765">
    <property type="entry name" value="C2B_Tricalbin"/>
</dbReference>
<evidence type="ECO:0000256" key="3">
    <source>
        <dbReference type="ARBA" id="ARBA00022553"/>
    </source>
</evidence>
<evidence type="ECO:0000256" key="10">
    <source>
        <dbReference type="ARBA" id="ARBA00023136"/>
    </source>
</evidence>
<evidence type="ECO:0000256" key="2">
    <source>
        <dbReference type="ARBA" id="ARBA00022448"/>
    </source>
</evidence>
<dbReference type="InterPro" id="IPR031468">
    <property type="entry name" value="SMP_LBD"/>
</dbReference>
<reference evidence="16" key="1">
    <citation type="submission" date="2017-02" db="EMBL/GenBank/DDBJ databases">
        <authorList>
            <person name="Tafer H."/>
            <person name="Lopandic K."/>
        </authorList>
    </citation>
    <scope>NUCLEOTIDE SEQUENCE [LARGE SCALE GENOMIC DNA]</scope>
    <source>
        <strain evidence="16">CBS 366.77</strain>
    </source>
</reference>
<dbReference type="CDD" id="cd21676">
    <property type="entry name" value="SMP_Mug190"/>
    <property type="match status" value="1"/>
</dbReference>
<evidence type="ECO:0000256" key="1">
    <source>
        <dbReference type="ARBA" id="ARBA00004586"/>
    </source>
</evidence>
<feature type="region of interest" description="Disordered" evidence="11">
    <location>
        <begin position="641"/>
        <end position="670"/>
    </location>
</feature>
<sequence length="1207" mass="136044">MPTESQGPQAPQQHRIGEHWSSANPIPRIQKFMEALDIEKQERNRKIDEEIRERREKGLPDEEEDKAGHYQHKDGTTVPHRKREVSKRKTRVVTDPTTGKEIEVEDQDEESMEAVKDPQIIVPNANLGKETSVKTDSEQPFQEYKESQDVTAPPDPIAEGTTSDVPIRGEATNVLFHPTPSISFQPMFDHLQRRALGLCIGIVVAIIFLGRVFGGSLLGLLPLATCIATGVWLWMSEVIRSGRELEWSSEQLRATANLLPESVEWMNTFLGVMWGLVNPEMLAPVADTIEDIMQASAPGIIDNVRIAEIDQGNNAIRILSMRALPDEHIQNMKENIRDDNKKNKDPEEARANEEAGSYYNMEASFAYHAKPSTGSTSSRARNMHMQLVFYLGIKGLFGVPFPVFVELIEMVGTVRLRLQMIPEPPFVKDLTFSLVGLPHIQAGCMPMVRRGVNILNLPLISNFVNYAIRTAASLFAAPKSMTMDLSSTLTGDEIHKETEALGIMWVRIYRAVGLSKQDTRGSEGGGSDPYINLSFSKYGKPMYCTRVITDDLNPIWEEAAALLVTPELIKADEQLSVELWDSDRNTADDIVGKIELPMREMLQHPGRMYPQVSKLQGLNEGSEMPGKLHWEVGFFGKPNIRPELRSDGKKRDLPKNMQDDPRFQDEKGTINNSEEDAVVHTPPDPIWPSGVLHIVIHQIVNLQVANVKGSDGNRRGREYEPAKPYGETTEEQGEDLPTSYCKINLNDQVIYRTRAKAVSSKPIFNTSTESFIRDWRSTVVTVTVRAQRYREHDPILGVVPLKLSDIFQTSSQVTRWYPLGGGIGFGRIRISLLLRHVEIKLPPNMLGWEVGTFHFTSDRITLQNFNHRAKIRLRTGGSTNKISRERFHIDGNNSYVDLGDQSFRDSIRLPVKHRYRSPVVLEFHTQGKRGAAGYAVFWLQHLVDNEDTPIDIPIWSTKCGSRLTQNYITEENVKAKETPGIEDLTEIGRVQLKGCFTPGIDESHDRFVVDNNSRENFEAWEACVANGVRPRRISSDIPEEVETLHEKSLVEGRDILKQASPEERKRWIDKQGQDWSGAFGQDPGAYTDQHGHKAAEPGRDEPIHDPVNPPDVSGREPREGSDPSETDSSDEDTIHPTTVDPSEHSVEMTEEMNKRSDERHQRGLMQWKPARNAVFARDEAKYALRKMKKKLGAGDLTGREPDIATET</sequence>
<feature type="compositionally biased region" description="Basic and acidic residues" evidence="11">
    <location>
        <begin position="641"/>
        <end position="668"/>
    </location>
</feature>
<proteinExistence type="predicted"/>
<evidence type="ECO:0000256" key="5">
    <source>
        <dbReference type="ARBA" id="ARBA00022737"/>
    </source>
</evidence>
<evidence type="ECO:0000256" key="12">
    <source>
        <dbReference type="SAM" id="Phobius"/>
    </source>
</evidence>
<dbReference type="GO" id="GO:0006869">
    <property type="term" value="P:lipid transport"/>
    <property type="evidence" value="ECO:0007669"/>
    <property type="project" value="UniProtKB-KW"/>
</dbReference>
<dbReference type="PANTHER" id="PTHR47348">
    <property type="entry name" value="MEIOTICALLY UP-REGULATED GENE 190 PROTEIN"/>
    <property type="match status" value="1"/>
</dbReference>
<feature type="compositionally biased region" description="Acidic residues" evidence="11">
    <location>
        <begin position="1122"/>
        <end position="1131"/>
    </location>
</feature>
<dbReference type="STRING" id="2070753.A0A3A2ZAI9"/>
<feature type="region of interest" description="Disordered" evidence="11">
    <location>
        <begin position="128"/>
        <end position="164"/>
    </location>
</feature>
<feature type="region of interest" description="Disordered" evidence="11">
    <location>
        <begin position="41"/>
        <end position="95"/>
    </location>
</feature>
<keyword evidence="8" id="KW-0445">Lipid transport</keyword>
<evidence type="ECO:0000256" key="6">
    <source>
        <dbReference type="ARBA" id="ARBA00022824"/>
    </source>
</evidence>
<feature type="domain" description="C2" evidence="13">
    <location>
        <begin position="485"/>
        <end position="613"/>
    </location>
</feature>
<organism evidence="15 16">
    <name type="scientific">Aspergillus sclerotialis</name>
    <dbReference type="NCBI Taxonomy" id="2070753"/>
    <lineage>
        <taxon>Eukaryota</taxon>
        <taxon>Fungi</taxon>
        <taxon>Dikarya</taxon>
        <taxon>Ascomycota</taxon>
        <taxon>Pezizomycotina</taxon>
        <taxon>Eurotiomycetes</taxon>
        <taxon>Eurotiomycetidae</taxon>
        <taxon>Eurotiales</taxon>
        <taxon>Aspergillaceae</taxon>
        <taxon>Aspergillus</taxon>
        <taxon>Aspergillus subgen. Polypaecilum</taxon>
    </lineage>
</organism>
<comment type="subcellular location">
    <subcellularLocation>
        <location evidence="1">Endoplasmic reticulum membrane</location>
    </subcellularLocation>
</comment>
<dbReference type="PROSITE" id="PS50004">
    <property type="entry name" value="C2"/>
    <property type="match status" value="2"/>
</dbReference>
<keyword evidence="2" id="KW-0813">Transport</keyword>
<evidence type="ECO:0000313" key="15">
    <source>
        <dbReference type="EMBL" id="RJE18307.1"/>
    </source>
</evidence>
<dbReference type="Pfam" id="PF25331">
    <property type="entry name" value="C2_Mug190_3rd"/>
    <property type="match status" value="1"/>
</dbReference>
<feature type="compositionally biased region" description="Basic and acidic residues" evidence="11">
    <location>
        <begin position="41"/>
        <end position="75"/>
    </location>
</feature>
<keyword evidence="4 12" id="KW-0812">Transmembrane</keyword>
<dbReference type="InterPro" id="IPR037767">
    <property type="entry name" value="C2A_Mug190-like"/>
</dbReference>
<feature type="region of interest" description="Disordered" evidence="11">
    <location>
        <begin position="1"/>
        <end position="25"/>
    </location>
</feature>
<evidence type="ECO:0000256" key="8">
    <source>
        <dbReference type="ARBA" id="ARBA00023055"/>
    </source>
</evidence>
<dbReference type="InterPro" id="IPR000008">
    <property type="entry name" value="C2_dom"/>
</dbReference>
<dbReference type="OrthoDB" id="419768at2759"/>
<feature type="compositionally biased region" description="Basic residues" evidence="11">
    <location>
        <begin position="79"/>
        <end position="91"/>
    </location>
</feature>
<keyword evidence="16" id="KW-1185">Reference proteome</keyword>
<feature type="compositionally biased region" description="Polar residues" evidence="11">
    <location>
        <begin position="1"/>
        <end position="12"/>
    </location>
</feature>
<keyword evidence="3" id="KW-0597">Phosphoprotein</keyword>
<evidence type="ECO:0000259" key="13">
    <source>
        <dbReference type="PROSITE" id="PS50004"/>
    </source>
</evidence>
<feature type="compositionally biased region" description="Basic and acidic residues" evidence="11">
    <location>
        <begin position="1141"/>
        <end position="1161"/>
    </location>
</feature>
<feature type="region of interest" description="Disordered" evidence="11">
    <location>
        <begin position="709"/>
        <end position="734"/>
    </location>
</feature>
<evidence type="ECO:0000259" key="14">
    <source>
        <dbReference type="PROSITE" id="PS51847"/>
    </source>
</evidence>
<dbReference type="EMBL" id="MVGC01000579">
    <property type="protein sequence ID" value="RJE18307.1"/>
    <property type="molecule type" value="Genomic_DNA"/>
</dbReference>
<dbReference type="Pfam" id="PF25669">
    <property type="entry name" value="SMP_MUG190-like"/>
    <property type="match status" value="1"/>
</dbReference>
<feature type="transmembrane region" description="Helical" evidence="12">
    <location>
        <begin position="219"/>
        <end position="235"/>
    </location>
</feature>
<dbReference type="GO" id="GO:0005789">
    <property type="term" value="C:endoplasmic reticulum membrane"/>
    <property type="evidence" value="ECO:0007669"/>
    <property type="project" value="UniProtKB-SubCell"/>
</dbReference>
<dbReference type="PROSITE" id="PS51847">
    <property type="entry name" value="SMP"/>
    <property type="match status" value="1"/>
</dbReference>
<comment type="caution">
    <text evidence="15">The sequence shown here is derived from an EMBL/GenBank/DDBJ whole genome shotgun (WGS) entry which is preliminary data.</text>
</comment>
<evidence type="ECO:0000256" key="11">
    <source>
        <dbReference type="SAM" id="MobiDB-lite"/>
    </source>
</evidence>
<dbReference type="CDD" id="cd04041">
    <property type="entry name" value="C2A_fungal"/>
    <property type="match status" value="1"/>
</dbReference>
<feature type="transmembrane region" description="Helical" evidence="12">
    <location>
        <begin position="195"/>
        <end position="213"/>
    </location>
</feature>
<dbReference type="AlphaFoldDB" id="A0A3A2ZAI9"/>
<dbReference type="PANTHER" id="PTHR47348:SF3">
    <property type="entry name" value="MEIOTICALLY UP-REGULATED GENE 190 PROTEIN"/>
    <property type="match status" value="1"/>
</dbReference>
<dbReference type="CDD" id="cd04052">
    <property type="entry name" value="C2B_Tricalbin-like"/>
    <property type="match status" value="1"/>
</dbReference>
<dbReference type="Pfam" id="PF00168">
    <property type="entry name" value="C2"/>
    <property type="match status" value="2"/>
</dbReference>
<feature type="compositionally biased region" description="Basic and acidic residues" evidence="11">
    <location>
        <begin position="1089"/>
        <end position="1104"/>
    </location>
</feature>
<accession>A0A3A2ZAI9</accession>
<feature type="transmembrane region" description="Helical" evidence="12">
    <location>
        <begin position="387"/>
        <end position="405"/>
    </location>
</feature>
<feature type="domain" description="C2" evidence="13">
    <location>
        <begin position="673"/>
        <end position="817"/>
    </location>
</feature>
<keyword evidence="7 12" id="KW-1133">Transmembrane helix</keyword>
<gene>
    <name evidence="15" type="ORF">PHISCL_09357</name>
</gene>